<evidence type="ECO:0000256" key="14">
    <source>
        <dbReference type="ARBA" id="ARBA00022842"/>
    </source>
</evidence>
<dbReference type="Proteomes" id="UP000885750">
    <property type="component" value="Unassembled WGS sequence"/>
</dbReference>
<dbReference type="EC" id="6.3.2.17" evidence="8"/>
<dbReference type="InterPro" id="IPR036565">
    <property type="entry name" value="Mur-like_cat_sf"/>
</dbReference>
<dbReference type="PANTHER" id="PTHR11136">
    <property type="entry name" value="FOLYLPOLYGLUTAMATE SYNTHASE-RELATED"/>
    <property type="match status" value="1"/>
</dbReference>
<dbReference type="InterPro" id="IPR036615">
    <property type="entry name" value="Mur_ligase_C_dom_sf"/>
</dbReference>
<keyword evidence="15" id="KW-0289">Folate biosynthesis</keyword>
<evidence type="ECO:0000256" key="13">
    <source>
        <dbReference type="ARBA" id="ARBA00022840"/>
    </source>
</evidence>
<name>A0A7V2SY74_LEUMU</name>
<comment type="cofactor">
    <cofactor evidence="1">
        <name>Mg(2+)</name>
        <dbReference type="ChEBI" id="CHEBI:18420"/>
    </cofactor>
</comment>
<dbReference type="GO" id="GO:0004326">
    <property type="term" value="F:tetrahydrofolylpolyglutamate synthase activity"/>
    <property type="evidence" value="ECO:0007669"/>
    <property type="project" value="UniProtKB-EC"/>
</dbReference>
<evidence type="ECO:0000256" key="10">
    <source>
        <dbReference type="ARBA" id="ARBA00022598"/>
    </source>
</evidence>
<comment type="catalytic activity">
    <reaction evidence="20">
        <text>10-formyltetrahydrofolyl-(gamma-L-Glu)(n) + L-glutamate + ATP = 10-formyltetrahydrofolyl-(gamma-L-Glu)(n+1) + ADP + phosphate + H(+)</text>
        <dbReference type="Rhea" id="RHEA:51904"/>
        <dbReference type="Rhea" id="RHEA-COMP:13088"/>
        <dbReference type="Rhea" id="RHEA-COMP:14300"/>
        <dbReference type="ChEBI" id="CHEBI:15378"/>
        <dbReference type="ChEBI" id="CHEBI:29985"/>
        <dbReference type="ChEBI" id="CHEBI:30616"/>
        <dbReference type="ChEBI" id="CHEBI:43474"/>
        <dbReference type="ChEBI" id="CHEBI:134413"/>
        <dbReference type="ChEBI" id="CHEBI:456216"/>
        <dbReference type="EC" id="6.3.2.17"/>
    </reaction>
</comment>
<protein>
    <recommendedName>
        <fullName evidence="9">Dihydrofolate synthase/folylpolyglutamate synthase</fullName>
        <ecNumber evidence="7">6.3.2.12</ecNumber>
        <ecNumber evidence="8">6.3.2.17</ecNumber>
    </recommendedName>
    <alternativeName>
        <fullName evidence="18">Folylpoly-gamma-glutamate synthetase-dihydrofolate synthetase</fullName>
    </alternativeName>
    <alternativeName>
        <fullName evidence="16">Folylpolyglutamate synthetase</fullName>
    </alternativeName>
    <alternativeName>
        <fullName evidence="17">Tetrahydrofolylpolyglutamate synthase</fullName>
    </alternativeName>
</protein>
<evidence type="ECO:0000256" key="16">
    <source>
        <dbReference type="ARBA" id="ARBA00030048"/>
    </source>
</evidence>
<dbReference type="NCBIfam" id="NF008101">
    <property type="entry name" value="PRK10846.1"/>
    <property type="match status" value="1"/>
</dbReference>
<dbReference type="Gene3D" id="3.90.190.20">
    <property type="entry name" value="Mur ligase, C-terminal domain"/>
    <property type="match status" value="1"/>
</dbReference>
<dbReference type="GO" id="GO:0046654">
    <property type="term" value="P:tetrahydrofolate biosynthetic process"/>
    <property type="evidence" value="ECO:0007669"/>
    <property type="project" value="UniProtKB-UniPathway"/>
</dbReference>
<keyword evidence="14" id="KW-0460">Magnesium</keyword>
<evidence type="ECO:0000256" key="15">
    <source>
        <dbReference type="ARBA" id="ARBA00022909"/>
    </source>
</evidence>
<evidence type="ECO:0000256" key="22">
    <source>
        <dbReference type="ARBA" id="ARBA00049161"/>
    </source>
</evidence>
<comment type="pathway">
    <text evidence="3">Cofactor biosynthesis; tetrahydrofolate biosynthesis; 7,8-dihydrofolate from 2-amino-4-hydroxy-6-hydroxymethyl-7,8-dihydropteridine diphosphate and 4-aminobenzoate: step 2/2.</text>
</comment>
<evidence type="ECO:0000256" key="11">
    <source>
        <dbReference type="ARBA" id="ARBA00022723"/>
    </source>
</evidence>
<dbReference type="UniPathway" id="UPA00077">
    <property type="reaction ID" value="UER00157"/>
</dbReference>
<evidence type="ECO:0000256" key="6">
    <source>
        <dbReference type="ARBA" id="ARBA00011245"/>
    </source>
</evidence>
<evidence type="ECO:0000256" key="3">
    <source>
        <dbReference type="ARBA" id="ARBA00004799"/>
    </source>
</evidence>
<dbReference type="Gene3D" id="3.40.1190.10">
    <property type="entry name" value="Mur-like, catalytic domain"/>
    <property type="match status" value="1"/>
</dbReference>
<dbReference type="SUPFAM" id="SSF53623">
    <property type="entry name" value="MurD-like peptide ligases, catalytic domain"/>
    <property type="match status" value="1"/>
</dbReference>
<comment type="pathway">
    <text evidence="4">Cofactor biosynthesis; tetrahydrofolylpolyglutamate biosynthesis.</text>
</comment>
<dbReference type="InterPro" id="IPR013221">
    <property type="entry name" value="Mur_ligase_cen"/>
</dbReference>
<dbReference type="GO" id="GO:0008841">
    <property type="term" value="F:dihydrofolate synthase activity"/>
    <property type="evidence" value="ECO:0007669"/>
    <property type="project" value="UniProtKB-EC"/>
</dbReference>
<evidence type="ECO:0000256" key="18">
    <source>
        <dbReference type="ARBA" id="ARBA00032510"/>
    </source>
</evidence>
<dbReference type="GO" id="GO:0046656">
    <property type="term" value="P:folic acid biosynthetic process"/>
    <property type="evidence" value="ECO:0007669"/>
    <property type="project" value="UniProtKB-KW"/>
</dbReference>
<dbReference type="GO" id="GO:0005737">
    <property type="term" value="C:cytoplasm"/>
    <property type="evidence" value="ECO:0007669"/>
    <property type="project" value="TreeGrafter"/>
</dbReference>
<feature type="domain" description="Mur ligase central" evidence="25">
    <location>
        <begin position="46"/>
        <end position="264"/>
    </location>
</feature>
<dbReference type="SUPFAM" id="SSF53244">
    <property type="entry name" value="MurD-like peptide ligases, peptide-binding domain"/>
    <property type="match status" value="1"/>
</dbReference>
<comment type="catalytic activity">
    <reaction evidence="21">
        <text>(6R)-5,10-methylenetetrahydrofolyl-(gamma-L-Glu)(n) + L-glutamate + ATP = (6R)-5,10-methylenetetrahydrofolyl-(gamma-L-Glu)(n+1) + ADP + phosphate + H(+)</text>
        <dbReference type="Rhea" id="RHEA:51912"/>
        <dbReference type="Rhea" id="RHEA-COMP:13257"/>
        <dbReference type="Rhea" id="RHEA-COMP:13258"/>
        <dbReference type="ChEBI" id="CHEBI:15378"/>
        <dbReference type="ChEBI" id="CHEBI:29985"/>
        <dbReference type="ChEBI" id="CHEBI:30616"/>
        <dbReference type="ChEBI" id="CHEBI:43474"/>
        <dbReference type="ChEBI" id="CHEBI:136572"/>
        <dbReference type="ChEBI" id="CHEBI:456216"/>
        <dbReference type="EC" id="6.3.2.17"/>
    </reaction>
</comment>
<sequence length="428" mass="46687">MPRTLSEWLDWQETLHLSSIDLGLDRVRIAAENLDLLTLPFPVISVAGTNGKGSSTAMLQSIYQQAGYKTGVYTSPHLLRYNERIALNGVPASDNAICGAFEQINQARGETSLTYFEFGTLAAALLFVQEKIDIAIFEVGLGGRLDAVNLWDADIALITGIAIDHESWLGNNREDIAIEKAGIMRSGKPVVCGDQHPPTTIASEADRIGAHLLQRDIAFSLSHYKSPDNSEKWQWHDLQNNTSLTLPLPSLAGEFQLDNAANVITIITQLQARVPVATQAIKKGLLTTVLAGRLQIIATKPEILVDVAHNPQAAQQLALYLHNQPHSGKNIALFSVLKDKDLQGIITPFKDIIDQWAILSIDSERGQSAEEIKSKLQKLGINNITIVSNNFKKAVQDVKNALEYEDRVVAFGSFLLVSGVLGSLGSSK</sequence>
<evidence type="ECO:0000259" key="25">
    <source>
        <dbReference type="Pfam" id="PF08245"/>
    </source>
</evidence>
<evidence type="ECO:0000256" key="2">
    <source>
        <dbReference type="ARBA" id="ARBA00002714"/>
    </source>
</evidence>
<evidence type="ECO:0000256" key="5">
    <source>
        <dbReference type="ARBA" id="ARBA00008276"/>
    </source>
</evidence>
<evidence type="ECO:0000256" key="4">
    <source>
        <dbReference type="ARBA" id="ARBA00005150"/>
    </source>
</evidence>
<comment type="subunit">
    <text evidence="6">Monomer.</text>
</comment>
<dbReference type="NCBIfam" id="TIGR01499">
    <property type="entry name" value="folC"/>
    <property type="match status" value="1"/>
</dbReference>
<keyword evidence="13 23" id="KW-0067">ATP-binding</keyword>
<dbReference type="InterPro" id="IPR004101">
    <property type="entry name" value="Mur_ligase_C"/>
</dbReference>
<evidence type="ECO:0000256" key="1">
    <source>
        <dbReference type="ARBA" id="ARBA00001946"/>
    </source>
</evidence>
<evidence type="ECO:0000256" key="19">
    <source>
        <dbReference type="ARBA" id="ARBA00047493"/>
    </source>
</evidence>
<comment type="catalytic activity">
    <reaction evidence="19">
        <text>(6S)-5,6,7,8-tetrahydrofolyl-(gamma-L-Glu)(n) + L-glutamate + ATP = (6S)-5,6,7,8-tetrahydrofolyl-(gamma-L-Glu)(n+1) + ADP + phosphate + H(+)</text>
        <dbReference type="Rhea" id="RHEA:10580"/>
        <dbReference type="Rhea" id="RHEA-COMP:14738"/>
        <dbReference type="Rhea" id="RHEA-COMP:14740"/>
        <dbReference type="ChEBI" id="CHEBI:15378"/>
        <dbReference type="ChEBI" id="CHEBI:29985"/>
        <dbReference type="ChEBI" id="CHEBI:30616"/>
        <dbReference type="ChEBI" id="CHEBI:43474"/>
        <dbReference type="ChEBI" id="CHEBI:141005"/>
        <dbReference type="ChEBI" id="CHEBI:456216"/>
        <dbReference type="EC" id="6.3.2.17"/>
    </reaction>
</comment>
<proteinExistence type="inferred from homology"/>
<comment type="similarity">
    <text evidence="5 23">Belongs to the folylpolyglutamate synthase family.</text>
</comment>
<dbReference type="AlphaFoldDB" id="A0A7V2SY74"/>
<organism evidence="26">
    <name type="scientific">Leucothrix mucor</name>
    <dbReference type="NCBI Taxonomy" id="45248"/>
    <lineage>
        <taxon>Bacteria</taxon>
        <taxon>Pseudomonadati</taxon>
        <taxon>Pseudomonadota</taxon>
        <taxon>Gammaproteobacteria</taxon>
        <taxon>Thiotrichales</taxon>
        <taxon>Thiotrichaceae</taxon>
        <taxon>Leucothrix</taxon>
    </lineage>
</organism>
<evidence type="ECO:0000256" key="7">
    <source>
        <dbReference type="ARBA" id="ARBA00013023"/>
    </source>
</evidence>
<evidence type="ECO:0000259" key="24">
    <source>
        <dbReference type="Pfam" id="PF02875"/>
    </source>
</evidence>
<dbReference type="PIRSF" id="PIRSF001563">
    <property type="entry name" value="Folylpolyglu_synth"/>
    <property type="match status" value="1"/>
</dbReference>
<reference evidence="26" key="1">
    <citation type="journal article" date="2020" name="mSystems">
        <title>Genome- and Community-Level Interaction Insights into Carbon Utilization and Element Cycling Functions of Hydrothermarchaeota in Hydrothermal Sediment.</title>
        <authorList>
            <person name="Zhou Z."/>
            <person name="Liu Y."/>
            <person name="Xu W."/>
            <person name="Pan J."/>
            <person name="Luo Z.H."/>
            <person name="Li M."/>
        </authorList>
    </citation>
    <scope>NUCLEOTIDE SEQUENCE [LARGE SCALE GENOMIC DNA]</scope>
    <source>
        <strain evidence="26">HyVt-493</strain>
    </source>
</reference>
<evidence type="ECO:0000256" key="12">
    <source>
        <dbReference type="ARBA" id="ARBA00022741"/>
    </source>
</evidence>
<evidence type="ECO:0000256" key="17">
    <source>
        <dbReference type="ARBA" id="ARBA00030592"/>
    </source>
</evidence>
<comment type="function">
    <text evidence="2">Functions in two distinct reactions of the de novo folate biosynthetic pathway. Catalyzes the addition of a glutamate residue to dihydropteroate (7,8-dihydropteroate or H2Pte) to form dihydrofolate (7,8-dihydrofolate monoglutamate or H2Pte-Glu). Also catalyzes successive additions of L-glutamate to tetrahydrofolate or 10-formyltetrahydrofolate or 5,10-methylenetetrahydrofolate, leading to folylpolyglutamate derivatives.</text>
</comment>
<evidence type="ECO:0000256" key="20">
    <source>
        <dbReference type="ARBA" id="ARBA00047808"/>
    </source>
</evidence>
<keyword evidence="10 23" id="KW-0436">Ligase</keyword>
<dbReference type="Pfam" id="PF08245">
    <property type="entry name" value="Mur_ligase_M"/>
    <property type="match status" value="1"/>
</dbReference>
<dbReference type="EC" id="6.3.2.12" evidence="7"/>
<comment type="catalytic activity">
    <reaction evidence="22">
        <text>7,8-dihydropteroate + L-glutamate + ATP = 7,8-dihydrofolate + ADP + phosphate + H(+)</text>
        <dbReference type="Rhea" id="RHEA:23584"/>
        <dbReference type="ChEBI" id="CHEBI:15378"/>
        <dbReference type="ChEBI" id="CHEBI:17839"/>
        <dbReference type="ChEBI" id="CHEBI:29985"/>
        <dbReference type="ChEBI" id="CHEBI:30616"/>
        <dbReference type="ChEBI" id="CHEBI:43474"/>
        <dbReference type="ChEBI" id="CHEBI:57451"/>
        <dbReference type="ChEBI" id="CHEBI:456216"/>
        <dbReference type="EC" id="6.3.2.12"/>
    </reaction>
</comment>
<dbReference type="InterPro" id="IPR001645">
    <property type="entry name" value="Folylpolyglutamate_synth"/>
</dbReference>
<dbReference type="EMBL" id="DRMS01000103">
    <property type="protein sequence ID" value="HFC91677.1"/>
    <property type="molecule type" value="Genomic_DNA"/>
</dbReference>
<feature type="domain" description="Mur ligase C-terminal" evidence="24">
    <location>
        <begin position="292"/>
        <end position="414"/>
    </location>
</feature>
<dbReference type="FunFam" id="3.40.1190.10:FF:000004">
    <property type="entry name" value="Dihydrofolate synthase/folylpolyglutamate synthase"/>
    <property type="match status" value="1"/>
</dbReference>
<evidence type="ECO:0000256" key="8">
    <source>
        <dbReference type="ARBA" id="ARBA00013025"/>
    </source>
</evidence>
<keyword evidence="11" id="KW-0479">Metal-binding</keyword>
<accession>A0A7V2SY74</accession>
<comment type="caution">
    <text evidence="26">The sequence shown here is derived from an EMBL/GenBank/DDBJ whole genome shotgun (WGS) entry which is preliminary data.</text>
</comment>
<dbReference type="PANTHER" id="PTHR11136:SF0">
    <property type="entry name" value="DIHYDROFOLATE SYNTHETASE-RELATED"/>
    <property type="match status" value="1"/>
</dbReference>
<dbReference type="Pfam" id="PF02875">
    <property type="entry name" value="Mur_ligase_C"/>
    <property type="match status" value="1"/>
</dbReference>
<evidence type="ECO:0000256" key="23">
    <source>
        <dbReference type="PIRNR" id="PIRNR001563"/>
    </source>
</evidence>
<gene>
    <name evidence="26" type="primary">folC</name>
    <name evidence="26" type="ORF">ENJ51_02565</name>
</gene>
<dbReference type="GO" id="GO:0046872">
    <property type="term" value="F:metal ion binding"/>
    <property type="evidence" value="ECO:0007669"/>
    <property type="project" value="UniProtKB-KW"/>
</dbReference>
<dbReference type="GO" id="GO:0005524">
    <property type="term" value="F:ATP binding"/>
    <property type="evidence" value="ECO:0007669"/>
    <property type="project" value="UniProtKB-KW"/>
</dbReference>
<evidence type="ECO:0000256" key="9">
    <source>
        <dbReference type="ARBA" id="ARBA00019357"/>
    </source>
</evidence>
<evidence type="ECO:0000313" key="26">
    <source>
        <dbReference type="EMBL" id="HFC91677.1"/>
    </source>
</evidence>
<evidence type="ECO:0000256" key="21">
    <source>
        <dbReference type="ARBA" id="ARBA00049035"/>
    </source>
</evidence>
<keyword evidence="12 23" id="KW-0547">Nucleotide-binding</keyword>